<protein>
    <submittedName>
        <fullName evidence="2">Uncharacterized protein</fullName>
    </submittedName>
</protein>
<name>A0A168R4J5_ABSGL</name>
<dbReference type="InParanoid" id="A0A168R4J5"/>
<evidence type="ECO:0000313" key="2">
    <source>
        <dbReference type="EMBL" id="SAM06088.1"/>
    </source>
</evidence>
<dbReference type="AlphaFoldDB" id="A0A168R4J5"/>
<gene>
    <name evidence="2" type="primary">ABSGL_11964.1 scaffold 12357</name>
</gene>
<proteinExistence type="predicted"/>
<reference evidence="2" key="1">
    <citation type="submission" date="2016-04" db="EMBL/GenBank/DDBJ databases">
        <authorList>
            <person name="Evans L.H."/>
            <person name="Alamgir A."/>
            <person name="Owens N."/>
            <person name="Weber N.D."/>
            <person name="Virtaneva K."/>
            <person name="Barbian K."/>
            <person name="Babar A."/>
            <person name="Rosenke K."/>
        </authorList>
    </citation>
    <scope>NUCLEOTIDE SEQUENCE [LARGE SCALE GENOMIC DNA]</scope>
    <source>
        <strain evidence="2">CBS 101.48</strain>
    </source>
</reference>
<accession>A0A168R4J5</accession>
<dbReference type="Proteomes" id="UP000078561">
    <property type="component" value="Unassembled WGS sequence"/>
</dbReference>
<dbReference type="OMA" id="DKCPTDN"/>
<evidence type="ECO:0000256" key="1">
    <source>
        <dbReference type="SAM" id="MobiDB-lite"/>
    </source>
</evidence>
<dbReference type="OrthoDB" id="341421at2759"/>
<dbReference type="EMBL" id="LT554489">
    <property type="protein sequence ID" value="SAM06088.1"/>
    <property type="molecule type" value="Genomic_DNA"/>
</dbReference>
<feature type="region of interest" description="Disordered" evidence="1">
    <location>
        <begin position="114"/>
        <end position="141"/>
    </location>
</feature>
<feature type="compositionally biased region" description="Basic residues" evidence="1">
    <location>
        <begin position="114"/>
        <end position="132"/>
    </location>
</feature>
<evidence type="ECO:0000313" key="3">
    <source>
        <dbReference type="Proteomes" id="UP000078561"/>
    </source>
</evidence>
<organism evidence="2">
    <name type="scientific">Absidia glauca</name>
    <name type="common">Pin mould</name>
    <dbReference type="NCBI Taxonomy" id="4829"/>
    <lineage>
        <taxon>Eukaryota</taxon>
        <taxon>Fungi</taxon>
        <taxon>Fungi incertae sedis</taxon>
        <taxon>Mucoromycota</taxon>
        <taxon>Mucoromycotina</taxon>
        <taxon>Mucoromycetes</taxon>
        <taxon>Mucorales</taxon>
        <taxon>Cunninghamellaceae</taxon>
        <taxon>Absidia</taxon>
    </lineage>
</organism>
<keyword evidence="3" id="KW-1185">Reference proteome</keyword>
<sequence>MDSQFAPEEDMDNTVDSYSVTINGFIFCTRHGLEVCDKCPTDNRGANNMIVEESLHEKLSEEEYSSWPGDDRPPFTVTHQWARVSGGKPGCIKHKEVGCKECFDWEEKLYRGIHGGRKPRHTRSHMRGKRHSHDASDEALH</sequence>